<dbReference type="PANTHER" id="PTHR43155:SF2">
    <property type="entry name" value="CYCLIC DI-GMP PHOSPHODIESTERASE PA4108"/>
    <property type="match status" value="1"/>
</dbReference>
<dbReference type="Pfam" id="PF08448">
    <property type="entry name" value="PAS_4"/>
    <property type="match status" value="1"/>
</dbReference>
<sequence length="339" mass="38121">MSERLFSAGIPELEKFTHRIMESSEDLITVIDCQGNIIAINPAVSRLLNIKASELIGKSMIDSLYGGKKFDYQAKYLCPLIETLETGREYHEEETTLKSPLLNSHFVCKTTTGILRNAQGKPAAIYALYKDLTMWRSLERRNESLKEMMNAQQLQTILAFSAAIGARDNYTRGHSERVAEYAQMIATAMGLQEISQLVYVASLVHDVGKIGIPEHILNKPSRLTEEEYTKIKEHTVTGSNILKQIDTFSTLGAIVRYHHERYDGKGYPEGLAGEDIPLISRIIAVADSFEAMTSDRSYRKRFSIEYALEELKRCAGSQFDPLVVEHFIKLVSGSGMEKV</sequence>
<organism evidence="4 5">
    <name type="scientific">Desulforamulus reducens (strain ATCC BAA-1160 / DSM 100696 / MI-1)</name>
    <name type="common">Desulfotomaculum reducens</name>
    <dbReference type="NCBI Taxonomy" id="349161"/>
    <lineage>
        <taxon>Bacteria</taxon>
        <taxon>Bacillati</taxon>
        <taxon>Bacillota</taxon>
        <taxon>Clostridia</taxon>
        <taxon>Eubacteriales</taxon>
        <taxon>Peptococcaceae</taxon>
        <taxon>Desulforamulus</taxon>
    </lineage>
</organism>
<feature type="domain" description="HD" evidence="2">
    <location>
        <begin position="171"/>
        <end position="292"/>
    </location>
</feature>
<dbReference type="Pfam" id="PF13487">
    <property type="entry name" value="HD_5"/>
    <property type="match status" value="1"/>
</dbReference>
<dbReference type="SUPFAM" id="SSF55785">
    <property type="entry name" value="PYP-like sensor domain (PAS domain)"/>
    <property type="match status" value="1"/>
</dbReference>
<dbReference type="InterPro" id="IPR006674">
    <property type="entry name" value="HD_domain"/>
</dbReference>
<dbReference type="EMBL" id="CP000612">
    <property type="protein sequence ID" value="ABO51360.1"/>
    <property type="molecule type" value="Genomic_DNA"/>
</dbReference>
<dbReference type="NCBIfam" id="TIGR00229">
    <property type="entry name" value="sensory_box"/>
    <property type="match status" value="1"/>
</dbReference>
<dbReference type="InterPro" id="IPR035965">
    <property type="entry name" value="PAS-like_dom_sf"/>
</dbReference>
<protein>
    <submittedName>
        <fullName evidence="4">Putative PAS/PAC sensor protein</fullName>
    </submittedName>
</protein>
<dbReference type="PANTHER" id="PTHR43155">
    <property type="entry name" value="CYCLIC DI-GMP PHOSPHODIESTERASE PA4108-RELATED"/>
    <property type="match status" value="1"/>
</dbReference>
<feature type="domain" description="HD-GYP" evidence="3">
    <location>
        <begin position="149"/>
        <end position="339"/>
    </location>
</feature>
<dbReference type="PROSITE" id="PS51832">
    <property type="entry name" value="HD_GYP"/>
    <property type="match status" value="1"/>
</dbReference>
<dbReference type="InterPro" id="IPR003607">
    <property type="entry name" value="HD/PDEase_dom"/>
</dbReference>
<dbReference type="SMART" id="SM00091">
    <property type="entry name" value="PAS"/>
    <property type="match status" value="1"/>
</dbReference>
<dbReference type="CDD" id="cd00130">
    <property type="entry name" value="PAS"/>
    <property type="match status" value="1"/>
</dbReference>
<dbReference type="AlphaFoldDB" id="A4J8F7"/>
<proteinExistence type="predicted"/>
<dbReference type="Gene3D" id="3.30.450.20">
    <property type="entry name" value="PAS domain"/>
    <property type="match status" value="1"/>
</dbReference>
<evidence type="ECO:0000313" key="4">
    <source>
        <dbReference type="EMBL" id="ABO51360.1"/>
    </source>
</evidence>
<evidence type="ECO:0000259" key="1">
    <source>
        <dbReference type="PROSITE" id="PS50112"/>
    </source>
</evidence>
<name>A4J8F7_DESRM</name>
<dbReference type="KEGG" id="drm:Dred_2856"/>
<dbReference type="STRING" id="349161.Dred_2856"/>
<evidence type="ECO:0000313" key="5">
    <source>
        <dbReference type="Proteomes" id="UP000001556"/>
    </source>
</evidence>
<dbReference type="InterPro" id="IPR037522">
    <property type="entry name" value="HD_GYP_dom"/>
</dbReference>
<dbReference type="Gene3D" id="1.10.3210.10">
    <property type="entry name" value="Hypothetical protein af1432"/>
    <property type="match status" value="1"/>
</dbReference>
<evidence type="ECO:0000259" key="3">
    <source>
        <dbReference type="PROSITE" id="PS51832"/>
    </source>
</evidence>
<dbReference type="PROSITE" id="PS50112">
    <property type="entry name" value="PAS"/>
    <property type="match status" value="1"/>
</dbReference>
<dbReference type="InterPro" id="IPR006675">
    <property type="entry name" value="HDIG_dom"/>
</dbReference>
<dbReference type="HOGENOM" id="CLU_000445_92_13_9"/>
<dbReference type="NCBIfam" id="TIGR00277">
    <property type="entry name" value="HDIG"/>
    <property type="match status" value="1"/>
</dbReference>
<dbReference type="SMART" id="SM00471">
    <property type="entry name" value="HDc"/>
    <property type="match status" value="1"/>
</dbReference>
<feature type="domain" description="PAS" evidence="1">
    <location>
        <begin position="13"/>
        <end position="65"/>
    </location>
</feature>
<dbReference type="RefSeq" id="WP_011879153.1">
    <property type="nucleotide sequence ID" value="NC_009253.1"/>
</dbReference>
<dbReference type="PROSITE" id="PS51831">
    <property type="entry name" value="HD"/>
    <property type="match status" value="1"/>
</dbReference>
<accession>A4J8F7</accession>
<reference evidence="4 5" key="1">
    <citation type="submission" date="2007-03" db="EMBL/GenBank/DDBJ databases">
        <title>Complete sequence of Desulfotomaculum reducens MI-1.</title>
        <authorList>
            <consortium name="US DOE Joint Genome Institute"/>
            <person name="Copeland A."/>
            <person name="Lucas S."/>
            <person name="Lapidus A."/>
            <person name="Barry K."/>
            <person name="Detter J.C."/>
            <person name="Glavina del Rio T."/>
            <person name="Hammon N."/>
            <person name="Israni S."/>
            <person name="Dalin E."/>
            <person name="Tice H."/>
            <person name="Pitluck S."/>
            <person name="Sims D."/>
            <person name="Brettin T."/>
            <person name="Bruce D."/>
            <person name="Han C."/>
            <person name="Tapia R."/>
            <person name="Schmutz J."/>
            <person name="Larimer F."/>
            <person name="Land M."/>
            <person name="Hauser L."/>
            <person name="Kyrpides N."/>
            <person name="Kim E."/>
            <person name="Tebo B.M."/>
            <person name="Richardson P."/>
        </authorList>
    </citation>
    <scope>NUCLEOTIDE SEQUENCE [LARGE SCALE GENOMIC DNA]</scope>
    <source>
        <strain evidence="4 5">MI-1</strain>
    </source>
</reference>
<dbReference type="Proteomes" id="UP000001556">
    <property type="component" value="Chromosome"/>
</dbReference>
<dbReference type="CDD" id="cd00077">
    <property type="entry name" value="HDc"/>
    <property type="match status" value="1"/>
</dbReference>
<dbReference type="SUPFAM" id="SSF109604">
    <property type="entry name" value="HD-domain/PDEase-like"/>
    <property type="match status" value="1"/>
</dbReference>
<dbReference type="InterPro" id="IPR013656">
    <property type="entry name" value="PAS_4"/>
</dbReference>
<keyword evidence="5" id="KW-1185">Reference proteome</keyword>
<dbReference type="eggNOG" id="COG2206">
    <property type="taxonomic scope" value="Bacteria"/>
</dbReference>
<evidence type="ECO:0000259" key="2">
    <source>
        <dbReference type="PROSITE" id="PS51831"/>
    </source>
</evidence>
<dbReference type="InterPro" id="IPR000014">
    <property type="entry name" value="PAS"/>
</dbReference>
<gene>
    <name evidence="4" type="ordered locus">Dred_2856</name>
</gene>